<reference evidence="2 3" key="1">
    <citation type="submission" date="2013-06" db="EMBL/GenBank/DDBJ databases">
        <title>The Genome Sequence of Acinetobacter rudis CIP 110305.</title>
        <authorList>
            <consortium name="The Broad Institute Genome Sequencing Platform"/>
            <consortium name="The Broad Institute Genome Sequencing Center for Infectious Disease"/>
            <person name="Cerqueira G."/>
            <person name="Feldgarden M."/>
            <person name="Courvalin P."/>
            <person name="Perichon B."/>
            <person name="Grillot-Courvalin C."/>
            <person name="Clermont D."/>
            <person name="Rocha E."/>
            <person name="Yoon E.-J."/>
            <person name="Nemec A."/>
            <person name="Young S.K."/>
            <person name="Zeng Q."/>
            <person name="Gargeya S."/>
            <person name="Fitzgerald M."/>
            <person name="Abouelleil A."/>
            <person name="Alvarado L."/>
            <person name="Berlin A.M."/>
            <person name="Chapman S.B."/>
            <person name="Dewar J."/>
            <person name="Goldberg J."/>
            <person name="Griggs A."/>
            <person name="Gujja S."/>
            <person name="Hansen M."/>
            <person name="Howarth C."/>
            <person name="Imamovic A."/>
            <person name="Larimer J."/>
            <person name="McCowan C."/>
            <person name="Murphy C."/>
            <person name="Pearson M."/>
            <person name="Priest M."/>
            <person name="Roberts A."/>
            <person name="Saif S."/>
            <person name="Shea T."/>
            <person name="Sykes S."/>
            <person name="Wortman J."/>
            <person name="Nusbaum C."/>
            <person name="Birren B."/>
        </authorList>
    </citation>
    <scope>NUCLEOTIDE SEQUENCE [LARGE SCALE GENOMIC DNA]</scope>
    <source>
        <strain evidence="2 3">CIP 110305</strain>
    </source>
</reference>
<feature type="signal peptide" evidence="1">
    <location>
        <begin position="1"/>
        <end position="21"/>
    </location>
</feature>
<keyword evidence="1" id="KW-0732">Signal</keyword>
<comment type="caution">
    <text evidence="2">The sequence shown here is derived from an EMBL/GenBank/DDBJ whole genome shotgun (WGS) entry which is preliminary data.</text>
</comment>
<dbReference type="PROSITE" id="PS51257">
    <property type="entry name" value="PROKAR_LIPOPROTEIN"/>
    <property type="match status" value="1"/>
</dbReference>
<gene>
    <name evidence="2" type="ORF">F945_01611</name>
</gene>
<dbReference type="HOGENOM" id="CLU_2875502_0_0_6"/>
<proteinExistence type="predicted"/>
<dbReference type="AlphaFoldDB" id="S3NIX0"/>
<dbReference type="Proteomes" id="UP000014568">
    <property type="component" value="Unassembled WGS sequence"/>
</dbReference>
<evidence type="ECO:0008006" key="4">
    <source>
        <dbReference type="Google" id="ProtNLM"/>
    </source>
</evidence>
<name>S3NIX0_9GAMM</name>
<organism evidence="2 3">
    <name type="scientific">Acinetobacter rudis CIP 110305</name>
    <dbReference type="NCBI Taxonomy" id="421052"/>
    <lineage>
        <taxon>Bacteria</taxon>
        <taxon>Pseudomonadati</taxon>
        <taxon>Pseudomonadota</taxon>
        <taxon>Gammaproteobacteria</taxon>
        <taxon>Moraxellales</taxon>
        <taxon>Moraxellaceae</taxon>
        <taxon>Acinetobacter</taxon>
    </lineage>
</organism>
<accession>S3NIX0</accession>
<keyword evidence="3" id="KW-1185">Reference proteome</keyword>
<sequence length="63" mass="7241">MTNKICILFLLPLLLACSMHDEVDLDVLKTCKDDSSKYVLNGYLLNDLFKCKRDKDAFSVIKK</sequence>
<evidence type="ECO:0000256" key="1">
    <source>
        <dbReference type="SAM" id="SignalP"/>
    </source>
</evidence>
<evidence type="ECO:0000313" key="2">
    <source>
        <dbReference type="EMBL" id="EPF74244.1"/>
    </source>
</evidence>
<feature type="chain" id="PRO_5004512200" description="Lipoprotein" evidence="1">
    <location>
        <begin position="22"/>
        <end position="63"/>
    </location>
</feature>
<evidence type="ECO:0000313" key="3">
    <source>
        <dbReference type="Proteomes" id="UP000014568"/>
    </source>
</evidence>
<dbReference type="EMBL" id="ATGI01000021">
    <property type="protein sequence ID" value="EPF74244.1"/>
    <property type="molecule type" value="Genomic_DNA"/>
</dbReference>
<protein>
    <recommendedName>
        <fullName evidence="4">Lipoprotein</fullName>
    </recommendedName>
</protein>